<dbReference type="Proteomes" id="UP000472372">
    <property type="component" value="Chromosome 3"/>
</dbReference>
<dbReference type="PROSITE" id="PS51257">
    <property type="entry name" value="PROKAR_LIPOPROTEIN"/>
    <property type="match status" value="1"/>
</dbReference>
<proteinExistence type="predicted"/>
<sequence>MHKVKSIITCIFGLVASGCCRPQSSNRTCTPDRVCDPPIWTGRPSPAWMVIGSRTCDYPAVLSTSGSLAQCCRNGVECVFWSLCSAATLFAQPTSLFCDQGLCNTGAAESWNGSFNDGHGYWKWYVYDCALIWILCLPVLHFSIGSSVVLASSTTSGSMQPSDQDSSASATVASPAPSDSITSIASSAAISSPTSKGAAAVHTVERMTGIIGLVAMLFGML</sequence>
<gene>
    <name evidence="1" type="ORF">PTTW11_04357</name>
</gene>
<dbReference type="EMBL" id="HG992979">
    <property type="protein sequence ID" value="CAE7028065.1"/>
    <property type="molecule type" value="Genomic_DNA"/>
</dbReference>
<evidence type="ECO:0000313" key="1">
    <source>
        <dbReference type="EMBL" id="CAE7028065.1"/>
    </source>
</evidence>
<dbReference type="AlphaFoldDB" id="A0A6S6W0B8"/>
<protein>
    <submittedName>
        <fullName evidence="1">Uncharacterized protein</fullName>
    </submittedName>
</protein>
<reference evidence="1" key="1">
    <citation type="submission" date="2021-02" db="EMBL/GenBank/DDBJ databases">
        <authorList>
            <person name="Syme A R."/>
            <person name="Syme A R."/>
            <person name="Moolhuijzen P."/>
        </authorList>
    </citation>
    <scope>NUCLEOTIDE SEQUENCE</scope>
    <source>
        <strain evidence="1">W1-1</strain>
    </source>
</reference>
<name>A0A6S6W0B8_9PLEO</name>
<organism evidence="1 2">
    <name type="scientific">Pyrenophora teres f. teres</name>
    <dbReference type="NCBI Taxonomy" id="97479"/>
    <lineage>
        <taxon>Eukaryota</taxon>
        <taxon>Fungi</taxon>
        <taxon>Dikarya</taxon>
        <taxon>Ascomycota</taxon>
        <taxon>Pezizomycotina</taxon>
        <taxon>Dothideomycetes</taxon>
        <taxon>Pleosporomycetidae</taxon>
        <taxon>Pleosporales</taxon>
        <taxon>Pleosporineae</taxon>
        <taxon>Pleosporaceae</taxon>
        <taxon>Pyrenophora</taxon>
    </lineage>
</organism>
<evidence type="ECO:0000313" key="2">
    <source>
        <dbReference type="Proteomes" id="UP000472372"/>
    </source>
</evidence>
<accession>A0A6S6W0B8</accession>